<keyword evidence="1" id="KW-0175">Coiled coil</keyword>
<evidence type="ECO:0000256" key="2">
    <source>
        <dbReference type="SAM" id="Phobius"/>
    </source>
</evidence>
<keyword evidence="4" id="KW-1185">Reference proteome</keyword>
<evidence type="ECO:0000313" key="4">
    <source>
        <dbReference type="Proteomes" id="UP000198287"/>
    </source>
</evidence>
<keyword evidence="2" id="KW-0812">Transmembrane</keyword>
<organism evidence="3 4">
    <name type="scientific">Folsomia candida</name>
    <name type="common">Springtail</name>
    <dbReference type="NCBI Taxonomy" id="158441"/>
    <lineage>
        <taxon>Eukaryota</taxon>
        <taxon>Metazoa</taxon>
        <taxon>Ecdysozoa</taxon>
        <taxon>Arthropoda</taxon>
        <taxon>Hexapoda</taxon>
        <taxon>Collembola</taxon>
        <taxon>Entomobryomorpha</taxon>
        <taxon>Isotomoidea</taxon>
        <taxon>Isotomidae</taxon>
        <taxon>Proisotominae</taxon>
        <taxon>Folsomia</taxon>
    </lineage>
</organism>
<protein>
    <submittedName>
        <fullName evidence="3">Uncharacterized protein</fullName>
    </submittedName>
</protein>
<accession>A0A226CX30</accession>
<proteinExistence type="predicted"/>
<dbReference type="Proteomes" id="UP000198287">
    <property type="component" value="Unassembled WGS sequence"/>
</dbReference>
<keyword evidence="2" id="KW-1133">Transmembrane helix</keyword>
<dbReference type="EMBL" id="LNIX01000056">
    <property type="protein sequence ID" value="OXA37513.1"/>
    <property type="molecule type" value="Genomic_DNA"/>
</dbReference>
<feature type="transmembrane region" description="Helical" evidence="2">
    <location>
        <begin position="143"/>
        <end position="164"/>
    </location>
</feature>
<reference evidence="3 4" key="1">
    <citation type="submission" date="2015-12" db="EMBL/GenBank/DDBJ databases">
        <title>The genome of Folsomia candida.</title>
        <authorList>
            <person name="Faddeeva A."/>
            <person name="Derks M.F."/>
            <person name="Anvar Y."/>
            <person name="Smit S."/>
            <person name="Van Straalen N."/>
            <person name="Roelofs D."/>
        </authorList>
    </citation>
    <scope>NUCLEOTIDE SEQUENCE [LARGE SCALE GENOMIC DNA]</scope>
    <source>
        <strain evidence="3 4">VU population</strain>
        <tissue evidence="3">Whole body</tissue>
    </source>
</reference>
<keyword evidence="2" id="KW-0472">Membrane</keyword>
<dbReference type="AlphaFoldDB" id="A0A226CX30"/>
<evidence type="ECO:0000256" key="1">
    <source>
        <dbReference type="SAM" id="Coils"/>
    </source>
</evidence>
<feature type="coiled-coil region" evidence="1">
    <location>
        <begin position="26"/>
        <end position="60"/>
    </location>
</feature>
<name>A0A226CX30_FOLCA</name>
<sequence length="220" mass="24495">MGIGVTVEVLALAVQFWRLKDFIKFVDNATNLRDESRKKLEEALKHKEEAEELFKEFESLYKIHGKSMSIKGFWQMTKKKDALIIKLGEMSDCINGLEFQVDTGIKILKFKRTGILLDSATGLASGGFSIIATSLAFGVCHPVLGAIGLAIGTGRVAMSMVGVAKYKASGRLMKELETELEKIQDFGTQHKKLQEIIQNMIDIIDVNETGDERVQIVLKE</sequence>
<feature type="transmembrane region" description="Helical" evidence="2">
    <location>
        <begin position="115"/>
        <end position="137"/>
    </location>
</feature>
<evidence type="ECO:0000313" key="3">
    <source>
        <dbReference type="EMBL" id="OXA37513.1"/>
    </source>
</evidence>
<gene>
    <name evidence="3" type="ORF">Fcan01_27763</name>
</gene>
<comment type="caution">
    <text evidence="3">The sequence shown here is derived from an EMBL/GenBank/DDBJ whole genome shotgun (WGS) entry which is preliminary data.</text>
</comment>